<comment type="similarity">
    <text evidence="3 13">Belongs to the eIF-2B alpha/beta/delta subunits family.</text>
</comment>
<evidence type="ECO:0000256" key="15">
    <source>
        <dbReference type="SAM" id="Phobius"/>
    </source>
</evidence>
<organism evidence="17 18">
    <name type="scientific">Pythium insidiosum</name>
    <name type="common">Pythiosis disease agent</name>
    <dbReference type="NCBI Taxonomy" id="114742"/>
    <lineage>
        <taxon>Eukaryota</taxon>
        <taxon>Sar</taxon>
        <taxon>Stramenopiles</taxon>
        <taxon>Oomycota</taxon>
        <taxon>Peronosporomycetes</taxon>
        <taxon>Pythiales</taxon>
        <taxon>Pythiaceae</taxon>
        <taxon>Pythium</taxon>
    </lineage>
</organism>
<keyword evidence="5" id="KW-0396">Initiation factor</keyword>
<evidence type="ECO:0000256" key="2">
    <source>
        <dbReference type="ARBA" id="ARBA00004514"/>
    </source>
</evidence>
<feature type="transmembrane region" description="Helical" evidence="15">
    <location>
        <begin position="333"/>
        <end position="354"/>
    </location>
</feature>
<evidence type="ECO:0000256" key="8">
    <source>
        <dbReference type="ARBA" id="ARBA00022989"/>
    </source>
</evidence>
<keyword evidence="8 15" id="KW-1133">Transmembrane helix</keyword>
<feature type="region of interest" description="Disordered" evidence="14">
    <location>
        <begin position="443"/>
        <end position="487"/>
    </location>
</feature>
<keyword evidence="6 15" id="KW-0812">Transmembrane</keyword>
<proteinExistence type="inferred from homology"/>
<comment type="subcellular location">
    <subcellularLocation>
        <location evidence="2">Cytoplasm</location>
        <location evidence="2">Cytosol</location>
    </subcellularLocation>
    <subcellularLocation>
        <location evidence="1">Membrane</location>
        <topology evidence="1">Multi-pass membrane protein</topology>
    </subcellularLocation>
</comment>
<evidence type="ECO:0000256" key="9">
    <source>
        <dbReference type="ARBA" id="ARBA00023136"/>
    </source>
</evidence>
<feature type="compositionally biased region" description="Basic and acidic residues" evidence="14">
    <location>
        <begin position="449"/>
        <end position="462"/>
    </location>
</feature>
<sequence>MLEYFASIPGTEEIRPQYNPATYMLDVIGAGIGRSVKDYSVEYANSELSKRNRERTLLLCQPSAEFTKFSTLKFDSIATPFSNQMRELVKKQRLTYWRNPQYNFLRMFLFPIFAVIFGTTFYQLSYDNVKKINSHIGLIYNSMDFIGVINLMTVLEITCAERAVFYRERMSNYYGPLPYSLSLFFAELPYLTVVSALFVTVEYWLVGWSDFAGDFFFFMLVFYLYTSVCTFVGQWMSVLTPNAKVANVAVGAISCLLNLFSGYLLPNPRMRGFYQWIQYIMPSYYSLAALVGIQLGECKNDNIACRTMTVGSGSQSVEQWVKAEYNFHPELKWAFVGALLGFWVVIQIAIYLTLKPQEKMVEQPKKSNKSPANDGQYESQLEGWSPSLSNREATAAAVAEMESLSLEASAASASAASTDDATGASNKQLSKAERKKLAMEAFAKAGGAPKREKMSKQERRALQEAQRASKQTGAPAPSAPSAAAAPASATAAAAATKATKKPDGASSSGVRLQYDDAKRMAKRSKGAVVVRTQAQKQVAWFSHLPQYERESSLSLSMGVSAKEIHPAILALGLKYAEGKISGGNARTVAMLTAFAQVVADYITPPDKMLSRDLDKQLKPSIQYLIDCRPHCVGMGNAIRRLRHIIGTIPPELSESEAKKQIIEEIDDYIQSRILLAMKAVSKIAQSKIQDGDVILTYARSNIVEAVLREAHDQRRSFRVIVVDSRPHYEGKKMVKALADLGIQCTYIQINALPHIMRDVTKVLLGASAFMSNGVAVSRVGTALVAMTAREANKPVLFCCETYKFSDRVQLDAITHNELRDPDELISSYSNEKAHLARRGRGPHVLSDWRDIAQLKLLNLVYDVTPIEYVSMIVTELGMIPPTSVPAILREYSKDGIADPLN</sequence>
<evidence type="ECO:0000256" key="11">
    <source>
        <dbReference type="ARBA" id="ARBA00044356"/>
    </source>
</evidence>
<evidence type="ECO:0000256" key="14">
    <source>
        <dbReference type="SAM" id="MobiDB-lite"/>
    </source>
</evidence>
<evidence type="ECO:0000256" key="12">
    <source>
        <dbReference type="ARBA" id="ARBA00046432"/>
    </source>
</evidence>
<feature type="compositionally biased region" description="Polar residues" evidence="14">
    <location>
        <begin position="369"/>
        <end position="379"/>
    </location>
</feature>
<evidence type="ECO:0000313" key="18">
    <source>
        <dbReference type="Proteomes" id="UP001209570"/>
    </source>
</evidence>
<accession>A0AAD5LQU6</accession>
<evidence type="ECO:0000256" key="7">
    <source>
        <dbReference type="ARBA" id="ARBA00022917"/>
    </source>
</evidence>
<gene>
    <name evidence="17" type="ORF">P43SY_008475</name>
</gene>
<dbReference type="GO" id="GO:0005829">
    <property type="term" value="C:cytosol"/>
    <property type="evidence" value="ECO:0007669"/>
    <property type="project" value="UniProtKB-SubCell"/>
</dbReference>
<evidence type="ECO:0000256" key="10">
    <source>
        <dbReference type="ARBA" id="ARBA00044147"/>
    </source>
</evidence>
<feature type="transmembrane region" description="Helical" evidence="15">
    <location>
        <begin position="245"/>
        <end position="265"/>
    </location>
</feature>
<keyword evidence="4" id="KW-0963">Cytoplasm</keyword>
<dbReference type="EMBL" id="JAKCXM010000003">
    <property type="protein sequence ID" value="KAJ0409603.1"/>
    <property type="molecule type" value="Genomic_DNA"/>
</dbReference>
<comment type="subunit">
    <text evidence="12">Component of the translation initiation factor 2B (eIF2B) complex which is a heterodecamer of two sets of five different subunits: alpha, beta, gamma, delta and epsilon. Subunits alpha, beta and delta comprise a regulatory subcomplex and subunits epsilon and gamma comprise a catalytic subcomplex. Within the complex, the hexameric regulatory complex resides at the center, with the two heterodimeric catalytic subcomplexes bound on opposite sides.</text>
</comment>
<dbReference type="AlphaFoldDB" id="A0AAD5LQU6"/>
<protein>
    <recommendedName>
        <fullName evidence="10">Translation initiation factor eIF2B subunit delta</fullName>
    </recommendedName>
    <alternativeName>
        <fullName evidence="11">eIF2B GDP-GTP exchange factor subunit delta</fullName>
    </alternativeName>
</protein>
<feature type="compositionally biased region" description="Low complexity" evidence="14">
    <location>
        <begin position="474"/>
        <end position="487"/>
    </location>
</feature>
<dbReference type="GO" id="GO:0016020">
    <property type="term" value="C:membrane"/>
    <property type="evidence" value="ECO:0007669"/>
    <property type="project" value="UniProtKB-SubCell"/>
</dbReference>
<dbReference type="PANTHER" id="PTHR10233:SF14">
    <property type="entry name" value="TRANSLATION INITIATION FACTOR EIF-2B SUBUNIT DELTA"/>
    <property type="match status" value="1"/>
</dbReference>
<dbReference type="InterPro" id="IPR000649">
    <property type="entry name" value="IF-2B-related"/>
</dbReference>
<keyword evidence="9 15" id="KW-0472">Membrane</keyword>
<evidence type="ECO:0000313" key="17">
    <source>
        <dbReference type="EMBL" id="KAJ0409603.1"/>
    </source>
</evidence>
<evidence type="ECO:0000256" key="1">
    <source>
        <dbReference type="ARBA" id="ARBA00004141"/>
    </source>
</evidence>
<evidence type="ECO:0000256" key="4">
    <source>
        <dbReference type="ARBA" id="ARBA00022490"/>
    </source>
</evidence>
<reference evidence="17" key="1">
    <citation type="submission" date="2021-12" db="EMBL/GenBank/DDBJ databases">
        <title>Prjna785345.</title>
        <authorList>
            <person name="Rujirawat T."/>
            <person name="Krajaejun T."/>
        </authorList>
    </citation>
    <scope>NUCLEOTIDE SEQUENCE</scope>
    <source>
        <strain evidence="17">Pi057C3</strain>
    </source>
</reference>
<evidence type="ECO:0000256" key="5">
    <source>
        <dbReference type="ARBA" id="ARBA00022540"/>
    </source>
</evidence>
<dbReference type="Pfam" id="PF01061">
    <property type="entry name" value="ABC2_membrane"/>
    <property type="match status" value="1"/>
</dbReference>
<dbReference type="InterPro" id="IPR042529">
    <property type="entry name" value="IF_2B-like_C"/>
</dbReference>
<feature type="transmembrane region" description="Helical" evidence="15">
    <location>
        <begin position="177"/>
        <end position="199"/>
    </location>
</feature>
<feature type="transmembrane region" description="Helical" evidence="15">
    <location>
        <begin position="104"/>
        <end position="125"/>
    </location>
</feature>
<feature type="region of interest" description="Disordered" evidence="14">
    <location>
        <begin position="362"/>
        <end position="385"/>
    </location>
</feature>
<dbReference type="Gene3D" id="3.40.50.10470">
    <property type="entry name" value="Translation initiation factor eif-2b, domain 2"/>
    <property type="match status" value="1"/>
</dbReference>
<dbReference type="InterPro" id="IPR037171">
    <property type="entry name" value="NagB/RpiA_transferase-like"/>
</dbReference>
<feature type="region of interest" description="Disordered" evidence="14">
    <location>
        <begin position="414"/>
        <end position="433"/>
    </location>
</feature>
<evidence type="ECO:0000259" key="16">
    <source>
        <dbReference type="Pfam" id="PF01061"/>
    </source>
</evidence>
<feature type="domain" description="ABC-2 type transporter transmembrane" evidence="16">
    <location>
        <begin position="84"/>
        <end position="295"/>
    </location>
</feature>
<feature type="transmembrane region" description="Helical" evidence="15">
    <location>
        <begin position="145"/>
        <end position="165"/>
    </location>
</feature>
<dbReference type="GO" id="GO:0140359">
    <property type="term" value="F:ABC-type transporter activity"/>
    <property type="evidence" value="ECO:0007669"/>
    <property type="project" value="InterPro"/>
</dbReference>
<name>A0AAD5LQU6_PYTIN</name>
<dbReference type="InterPro" id="IPR013525">
    <property type="entry name" value="ABC2_TM"/>
</dbReference>
<evidence type="ECO:0000256" key="6">
    <source>
        <dbReference type="ARBA" id="ARBA00022692"/>
    </source>
</evidence>
<dbReference type="Pfam" id="PF01008">
    <property type="entry name" value="IF-2B"/>
    <property type="match status" value="1"/>
</dbReference>
<keyword evidence="18" id="KW-1185">Reference proteome</keyword>
<keyword evidence="7" id="KW-0648">Protein biosynthesis</keyword>
<dbReference type="GO" id="GO:0003743">
    <property type="term" value="F:translation initiation factor activity"/>
    <property type="evidence" value="ECO:0007669"/>
    <property type="project" value="UniProtKB-KW"/>
</dbReference>
<feature type="transmembrane region" description="Helical" evidence="15">
    <location>
        <begin position="211"/>
        <end position="233"/>
    </location>
</feature>
<dbReference type="Proteomes" id="UP001209570">
    <property type="component" value="Unassembled WGS sequence"/>
</dbReference>
<comment type="caution">
    <text evidence="17">The sequence shown here is derived from an EMBL/GenBank/DDBJ whole genome shotgun (WGS) entry which is preliminary data.</text>
</comment>
<feature type="compositionally biased region" description="Low complexity" evidence="14">
    <location>
        <begin position="414"/>
        <end position="425"/>
    </location>
</feature>
<evidence type="ECO:0000256" key="13">
    <source>
        <dbReference type="RuleBase" id="RU003814"/>
    </source>
</evidence>
<dbReference type="PANTHER" id="PTHR10233">
    <property type="entry name" value="TRANSLATION INITIATION FACTOR EIF-2B"/>
    <property type="match status" value="1"/>
</dbReference>
<dbReference type="SUPFAM" id="SSF100950">
    <property type="entry name" value="NagB/RpiA/CoA transferase-like"/>
    <property type="match status" value="1"/>
</dbReference>
<evidence type="ECO:0000256" key="3">
    <source>
        <dbReference type="ARBA" id="ARBA00007251"/>
    </source>
</evidence>